<evidence type="ECO:0000313" key="3">
    <source>
        <dbReference type="EMBL" id="PQO26074.1"/>
    </source>
</evidence>
<dbReference type="Proteomes" id="UP000240009">
    <property type="component" value="Unassembled WGS sequence"/>
</dbReference>
<evidence type="ECO:0000313" key="4">
    <source>
        <dbReference type="Proteomes" id="UP000240009"/>
    </source>
</evidence>
<dbReference type="NCBIfam" id="TIGR02532">
    <property type="entry name" value="IV_pilin_GFxxxE"/>
    <property type="match status" value="1"/>
</dbReference>
<organism evidence="3 4">
    <name type="scientific">Blastopirellula marina</name>
    <dbReference type="NCBI Taxonomy" id="124"/>
    <lineage>
        <taxon>Bacteria</taxon>
        <taxon>Pseudomonadati</taxon>
        <taxon>Planctomycetota</taxon>
        <taxon>Planctomycetia</taxon>
        <taxon>Pirellulales</taxon>
        <taxon>Pirellulaceae</taxon>
        <taxon>Blastopirellula</taxon>
    </lineage>
</organism>
<evidence type="ECO:0000256" key="1">
    <source>
        <dbReference type="SAM" id="Phobius"/>
    </source>
</evidence>
<comment type="caution">
    <text evidence="3">The sequence shown here is derived from an EMBL/GenBank/DDBJ whole genome shotgun (WGS) entry which is preliminary data.</text>
</comment>
<dbReference type="PANTHER" id="PTHR30093">
    <property type="entry name" value="GENERAL SECRETION PATHWAY PROTEIN G"/>
    <property type="match status" value="1"/>
</dbReference>
<dbReference type="EMBL" id="PUIA01000069">
    <property type="protein sequence ID" value="PQO26074.1"/>
    <property type="molecule type" value="Genomic_DNA"/>
</dbReference>
<dbReference type="InterPro" id="IPR011453">
    <property type="entry name" value="DUF1559"/>
</dbReference>
<dbReference type="NCBIfam" id="TIGR04294">
    <property type="entry name" value="pre_pil_HX9DG"/>
    <property type="match status" value="1"/>
</dbReference>
<dbReference type="OrthoDB" id="214579at2"/>
<proteinExistence type="predicted"/>
<accession>A0A2S8F2D1</accession>
<evidence type="ECO:0000259" key="2">
    <source>
        <dbReference type="Pfam" id="PF07596"/>
    </source>
</evidence>
<dbReference type="InterPro" id="IPR027558">
    <property type="entry name" value="Pre_pil_HX9DG_C"/>
</dbReference>
<dbReference type="InterPro" id="IPR012902">
    <property type="entry name" value="N_methyl_site"/>
</dbReference>
<sequence>MSYSSFRRHAFTLVELLVVIAIIGVLIALLLPAVQQAREAARRMQCTNNMKQLGLAMHTYHDVVGSLPPAYVFTGDTTHDRIALWAWGAMLAPYFEQNSAYDILEVSSDSAVNAVNKGAKRKVIQTPIAGVRCPSDAGPEKHNDSVANRKYRDTIADVNRHGIVSNYVVNNSSGQIRNDRGTPNGKADGAFFRNSYIGFRDLTDGTSNTILIGERSYFNPLSGNNEPQGAMFWGTSGYFDNDGKGLGAVSAGGHRKINCPENDQCRRSYTSMHPGGAQFCLGDGSVRFIPETIEHNTNAAVNSTFEYLLSISDGNVIGDY</sequence>
<name>A0A2S8F2D1_9BACT</name>
<keyword evidence="1" id="KW-0812">Transmembrane</keyword>
<keyword evidence="1" id="KW-1133">Transmembrane helix</keyword>
<dbReference type="Pfam" id="PF07596">
    <property type="entry name" value="SBP_bac_10"/>
    <property type="match status" value="1"/>
</dbReference>
<dbReference type="InterPro" id="IPR045584">
    <property type="entry name" value="Pilin-like"/>
</dbReference>
<dbReference type="Gene3D" id="3.30.700.10">
    <property type="entry name" value="Glycoprotein, Type 4 Pilin"/>
    <property type="match status" value="1"/>
</dbReference>
<feature type="domain" description="DUF1559" evidence="2">
    <location>
        <begin position="35"/>
        <end position="294"/>
    </location>
</feature>
<keyword evidence="1" id="KW-0472">Membrane</keyword>
<feature type="transmembrane region" description="Helical" evidence="1">
    <location>
        <begin position="12"/>
        <end position="34"/>
    </location>
</feature>
<dbReference type="AlphaFoldDB" id="A0A2S8F2D1"/>
<dbReference type="PANTHER" id="PTHR30093:SF2">
    <property type="entry name" value="TYPE II SECRETION SYSTEM PROTEIN H"/>
    <property type="match status" value="1"/>
</dbReference>
<gene>
    <name evidence="3" type="ORF">C5Y96_21735</name>
</gene>
<protein>
    <submittedName>
        <fullName evidence="3">Prepilin-type cleavage/methylation domain-containing protein</fullName>
    </submittedName>
</protein>
<dbReference type="RefSeq" id="WP_105357763.1">
    <property type="nucleotide sequence ID" value="NZ_PUIA01000069.1"/>
</dbReference>
<dbReference type="SUPFAM" id="SSF54523">
    <property type="entry name" value="Pili subunits"/>
    <property type="match status" value="1"/>
</dbReference>
<reference evidence="3 4" key="1">
    <citation type="submission" date="2018-02" db="EMBL/GenBank/DDBJ databases">
        <title>Comparative genomes isolates from brazilian mangrove.</title>
        <authorList>
            <person name="Araujo J.E."/>
            <person name="Taketani R.G."/>
            <person name="Silva M.C.P."/>
            <person name="Loureco M.V."/>
            <person name="Andreote F.D."/>
        </authorList>
    </citation>
    <scope>NUCLEOTIDE SEQUENCE [LARGE SCALE GENOMIC DNA]</scope>
    <source>
        <strain evidence="3 4">HEX-2 MGV</strain>
    </source>
</reference>
<dbReference type="Pfam" id="PF07963">
    <property type="entry name" value="N_methyl"/>
    <property type="match status" value="1"/>
</dbReference>